<dbReference type="GO" id="GO:0046872">
    <property type="term" value="F:metal ion binding"/>
    <property type="evidence" value="ECO:0007669"/>
    <property type="project" value="UniProtKB-UniRule"/>
</dbReference>
<reference evidence="9 10" key="1">
    <citation type="submission" date="2018-06" db="EMBL/GenBank/DDBJ databases">
        <authorList>
            <consortium name="Pathogen Informatics"/>
            <person name="Doyle S."/>
        </authorList>
    </citation>
    <scope>NUCLEOTIDE SEQUENCE [LARGE SCALE GENOMIC DNA]</scope>
    <source>
        <strain evidence="9 10">NCTC11645</strain>
    </source>
</reference>
<keyword evidence="7" id="KW-0732">Signal</keyword>
<evidence type="ECO:0000256" key="2">
    <source>
        <dbReference type="ARBA" id="ARBA00022723"/>
    </source>
</evidence>
<keyword evidence="1 6" id="KW-0645">Protease</keyword>
<dbReference type="Pfam" id="PF10462">
    <property type="entry name" value="Peptidase_M66"/>
    <property type="match status" value="1"/>
</dbReference>
<dbReference type="GO" id="GO:0006508">
    <property type="term" value="P:proteolysis"/>
    <property type="evidence" value="ECO:0007669"/>
    <property type="project" value="UniProtKB-UniRule"/>
</dbReference>
<keyword evidence="5 6" id="KW-0482">Metalloprotease</keyword>
<dbReference type="EMBL" id="UGHD01000002">
    <property type="protein sequence ID" value="STO56168.1"/>
    <property type="molecule type" value="Genomic_DNA"/>
</dbReference>
<dbReference type="EC" id="3.4.24.-" evidence="9"/>
<dbReference type="GO" id="GO:0004222">
    <property type="term" value="F:metalloendopeptidase activity"/>
    <property type="evidence" value="ECO:0007669"/>
    <property type="project" value="UniProtKB-UniRule"/>
</dbReference>
<keyword evidence="3 6" id="KW-0378">Hydrolase</keyword>
<protein>
    <submittedName>
        <fullName evidence="9">Metalloprotease stcE</fullName>
        <ecNumber evidence="9">3.4.24.-</ecNumber>
    </submittedName>
</protein>
<feature type="binding site" evidence="6">
    <location>
        <position position="560"/>
    </location>
    <ligand>
        <name>Zn(2+)</name>
        <dbReference type="ChEBI" id="CHEBI:29105"/>
        <note>catalytic</note>
    </ligand>
</feature>
<feature type="signal peptide" evidence="7">
    <location>
        <begin position="1"/>
        <end position="23"/>
    </location>
</feature>
<dbReference type="InterPro" id="IPR051256">
    <property type="entry name" value="Dictomallein"/>
</dbReference>
<feature type="domain" description="Peptidase M66" evidence="8">
    <location>
        <begin position="398"/>
        <end position="658"/>
    </location>
</feature>
<gene>
    <name evidence="9" type="primary">stcE</name>
    <name evidence="9" type="ORF">NCTC11645_00483</name>
</gene>
<organism evidence="9 10">
    <name type="scientific">Grimontia hollisae</name>
    <name type="common">Vibrio hollisae</name>
    <dbReference type="NCBI Taxonomy" id="673"/>
    <lineage>
        <taxon>Bacteria</taxon>
        <taxon>Pseudomonadati</taxon>
        <taxon>Pseudomonadota</taxon>
        <taxon>Gammaproteobacteria</taxon>
        <taxon>Vibrionales</taxon>
        <taxon>Vibrionaceae</taxon>
        <taxon>Grimontia</taxon>
    </lineage>
</organism>
<feature type="active site" evidence="6">
    <location>
        <position position="557"/>
    </location>
</feature>
<proteinExistence type="predicted"/>
<evidence type="ECO:0000256" key="1">
    <source>
        <dbReference type="ARBA" id="ARBA00022670"/>
    </source>
</evidence>
<accession>A0A377HIV6</accession>
<evidence type="ECO:0000256" key="3">
    <source>
        <dbReference type="ARBA" id="ARBA00022801"/>
    </source>
</evidence>
<dbReference type="Gene3D" id="3.30.160.280">
    <property type="match status" value="2"/>
</dbReference>
<evidence type="ECO:0000256" key="7">
    <source>
        <dbReference type="SAM" id="SignalP"/>
    </source>
</evidence>
<dbReference type="AlphaFoldDB" id="A0A377HIV6"/>
<evidence type="ECO:0000256" key="4">
    <source>
        <dbReference type="ARBA" id="ARBA00022833"/>
    </source>
</evidence>
<feature type="chain" id="PRO_5016812975" evidence="7">
    <location>
        <begin position="24"/>
        <end position="1248"/>
    </location>
</feature>
<keyword evidence="4 6" id="KW-0862">Zinc</keyword>
<name>A0A377HIV6_GRIHO</name>
<comment type="cofactor">
    <cofactor evidence="6">
        <name>Zn(2+)</name>
        <dbReference type="ChEBI" id="CHEBI:29105"/>
    </cofactor>
    <text evidence="6">Binds 1 zinc ion per subunit.</text>
</comment>
<feature type="binding site" evidence="6">
    <location>
        <position position="556"/>
    </location>
    <ligand>
        <name>Zn(2+)</name>
        <dbReference type="ChEBI" id="CHEBI:29105"/>
        <note>catalytic</note>
    </ligand>
</feature>
<keyword evidence="2 6" id="KW-0479">Metal-binding</keyword>
<feature type="binding site" evidence="6">
    <location>
        <position position="566"/>
    </location>
    <ligand>
        <name>Zn(2+)</name>
        <dbReference type="ChEBI" id="CHEBI:29105"/>
        <note>catalytic</note>
    </ligand>
</feature>
<dbReference type="PROSITE" id="PS51694">
    <property type="entry name" value="PEPTIDASE_M66"/>
    <property type="match status" value="1"/>
</dbReference>
<evidence type="ECO:0000313" key="10">
    <source>
        <dbReference type="Proteomes" id="UP000254512"/>
    </source>
</evidence>
<dbReference type="PANTHER" id="PTHR39540:SF1">
    <property type="entry name" value="DICTOMALLEIN-1-RELATED"/>
    <property type="match status" value="1"/>
</dbReference>
<evidence type="ECO:0000259" key="8">
    <source>
        <dbReference type="PROSITE" id="PS51694"/>
    </source>
</evidence>
<dbReference type="Proteomes" id="UP000254512">
    <property type="component" value="Unassembled WGS sequence"/>
</dbReference>
<dbReference type="PANTHER" id="PTHR39540">
    <property type="match status" value="1"/>
</dbReference>
<sequence length="1248" mass="138831">MNKRKLSILIAAALSSLSGAVQASPEELTRVSEYAFEQIEHLKALAERGEGTFEKGGRTYLRYQGHEYLVNFDHYPSFPFMLGGNDSAYRAVMDGLDDRWTFMMNDGGFYLMNQDLGGINYDETLSGCYIQYSPAARGTPVSGGGYAWEAPMVQRIEASDCRDLAPPAPEKLVAHSVSDQGVFLVWSEDESASATLSLFPESDPAAKRQFANVSPGFFIGELTPDTTYQAELSFCKGTSCSETKTLTFTTAPARLGFADEQPVTNSLAGDLEGLLTFAQTNTNSAPYGNEHGLFPDPVMKRAALLLFTPTDNTINQLWLEVYQSGELIHRMPMTPPSALPENDQPDNGRTKVVYSHYAWSANMQWDWMQPGLSLRITDNTGRTGELPETGIYFGGAPELVIQNIDMGMLTPPRGQNTMIKQMATLAADYYQKIPVSKLVMADYTPTHFEKVTMPNGKVYTTKSDSTGGWHSGDMREAIGKALVSTGINNANFGISDSAGASQQYNRHRGFNHITAHTNVGVYTHPSNGGSQTVVHGGSGGGGIVTLEGTTGNEWSHELGHNYGLGHYPYMASVHDQESGWGWDAFYQRFIGNLHWTGEAYTQEQGGEIVPPFKGEFRFTRDAQNGGEAERVGTISRFTLEHPAQSRKTQNWLNQAANLDSSSPSGYVRWNGHTQAYDVVQTDAPKPSQTGVPVVTLLGVYDPMNQLPSQIYPPLYSNYGNVFDLPQSADIDFQVEGWQPVTSLTDTQLNADIWRKMRENGELKRICQFTFTASNGQTANFVGAENPSLSRCEAGEDMYWDINGSREAIVSQPNDYALLSKFGNGKVTYQPTADIGEQELCVLDKGDINHEGAGFVKDNACQQLPDIKHKGGADWYYSSRKPDIWYPRFDSQRVCTLTVTRHDGSQEQIQLANSRHNGTESNKFHVNLPMTVPAQVTLSCEDAQGETVLDTLTPDQNPPIDKLNGPVVIGQEQGYRQVVKAMPTFNEHQGLKTMDFASFSEFDAYVAAHWGGGEINNGVTSNARRTGALYVYANPNTGTRDYFIMADENAGPMPNNRQSNDDWHFLGSADDHVNLALNPVKLNRNSGVDTATRVAQYFGQDRVLSWDERTTTKWGESENAVFATGTEESGERRYFIQKRPGQGGEFPWYGSNDDWYFVGSDTTIERLVTKLKSSVTTFEDELLTWYKQDTMHEWGDNGTYGNVNDIYVYHFRGGEHYYRLKTHRYGYFPWPTDPNASNHEWEYLGRYYQ</sequence>
<evidence type="ECO:0000256" key="6">
    <source>
        <dbReference type="PROSITE-ProRule" id="PRU01031"/>
    </source>
</evidence>
<dbReference type="InterPro" id="IPR022218">
    <property type="entry name" value="TagA_dom"/>
</dbReference>
<evidence type="ECO:0000313" key="9">
    <source>
        <dbReference type="EMBL" id="STO56168.1"/>
    </source>
</evidence>
<dbReference type="InterPro" id="IPR019503">
    <property type="entry name" value="Peptidase_M66_dom"/>
</dbReference>
<dbReference type="Pfam" id="PF12561">
    <property type="entry name" value="TagA"/>
    <property type="match status" value="1"/>
</dbReference>
<evidence type="ECO:0000256" key="5">
    <source>
        <dbReference type="ARBA" id="ARBA00023049"/>
    </source>
</evidence>
<dbReference type="RefSeq" id="WP_115659350.1">
    <property type="nucleotide sequence ID" value="NZ_CP046810.1"/>
</dbReference>